<evidence type="ECO:0000259" key="2">
    <source>
        <dbReference type="Pfam" id="PF13643"/>
    </source>
</evidence>
<sequence>MASRVCGYCGVHAHFALKGETTITLDNDSHRTIAYVQATFSCAACGFLSLALTEVYAGTAEWDYERTAGHEAQYWEQIGIDKCLPENDGPSISNLPLAVESASAEAFRCFKSGQFRAAIIMARGTIEACAKANNITAGTLLDKISEMHGRHMILASTKSAAEAIRIIDSDMAHGDLTASVTWSEARDCVQLMELILREVFELPQLAAQLRSRTARRSGAVGDTSRDKTPRDWTPPAAMKRTPVVDITTSSAASRRAARPSDIPAPPQNPPAAAAPGQAEPPVSPRRLGGGRRAAIAPVDALPDSRRISPNDKVLFARG</sequence>
<dbReference type="EMBL" id="JAGIOI010000001">
    <property type="protein sequence ID" value="MBP2414734.1"/>
    <property type="molecule type" value="Genomic_DNA"/>
</dbReference>
<evidence type="ECO:0000313" key="4">
    <source>
        <dbReference type="Proteomes" id="UP000711614"/>
    </source>
</evidence>
<feature type="domain" description="DUF4145" evidence="2">
    <location>
        <begin position="105"/>
        <end position="193"/>
    </location>
</feature>
<keyword evidence="4" id="KW-1185">Reference proteome</keyword>
<comment type="caution">
    <text evidence="3">The sequence shown here is derived from an EMBL/GenBank/DDBJ whole genome shotgun (WGS) entry which is preliminary data.</text>
</comment>
<feature type="compositionally biased region" description="Low complexity" evidence="1">
    <location>
        <begin position="245"/>
        <end position="254"/>
    </location>
</feature>
<protein>
    <recommendedName>
        <fullName evidence="2">DUF4145 domain-containing protein</fullName>
    </recommendedName>
</protein>
<organism evidence="3 4">
    <name type="scientific">Arthrobacter stackebrandtii</name>
    <dbReference type="NCBI Taxonomy" id="272161"/>
    <lineage>
        <taxon>Bacteria</taxon>
        <taxon>Bacillati</taxon>
        <taxon>Actinomycetota</taxon>
        <taxon>Actinomycetes</taxon>
        <taxon>Micrococcales</taxon>
        <taxon>Micrococcaceae</taxon>
        <taxon>Arthrobacter</taxon>
    </lineage>
</organism>
<dbReference type="Proteomes" id="UP000711614">
    <property type="component" value="Unassembled WGS sequence"/>
</dbReference>
<reference evidence="3 4" key="1">
    <citation type="submission" date="2021-03" db="EMBL/GenBank/DDBJ databases">
        <title>Sequencing the genomes of 1000 actinobacteria strains.</title>
        <authorList>
            <person name="Klenk H.-P."/>
        </authorList>
    </citation>
    <scope>NUCLEOTIDE SEQUENCE [LARGE SCALE GENOMIC DNA]</scope>
    <source>
        <strain evidence="3 4">DSM 16005</strain>
    </source>
</reference>
<gene>
    <name evidence="3" type="ORF">JOF48_003533</name>
</gene>
<evidence type="ECO:0000256" key="1">
    <source>
        <dbReference type="SAM" id="MobiDB-lite"/>
    </source>
</evidence>
<feature type="region of interest" description="Disordered" evidence="1">
    <location>
        <begin position="211"/>
        <end position="318"/>
    </location>
</feature>
<dbReference type="InterPro" id="IPR025285">
    <property type="entry name" value="DUF4145"/>
</dbReference>
<proteinExistence type="predicted"/>
<accession>A0ABS4Z1B9</accession>
<name>A0ABS4Z1B9_9MICC</name>
<feature type="compositionally biased region" description="Low complexity" evidence="1">
    <location>
        <begin position="270"/>
        <end position="280"/>
    </location>
</feature>
<dbReference type="Pfam" id="PF13643">
    <property type="entry name" value="DUF4145"/>
    <property type="match status" value="1"/>
</dbReference>
<evidence type="ECO:0000313" key="3">
    <source>
        <dbReference type="EMBL" id="MBP2414734.1"/>
    </source>
</evidence>